<feature type="compositionally biased region" description="Basic and acidic residues" evidence="1">
    <location>
        <begin position="49"/>
        <end position="61"/>
    </location>
</feature>
<dbReference type="RefSeq" id="WP_166221638.1">
    <property type="nucleotide sequence ID" value="NZ_CP049801.1"/>
</dbReference>
<gene>
    <name evidence="3" type="ORF">G8E00_01930</name>
</gene>
<feature type="compositionally biased region" description="Basic residues" evidence="1">
    <location>
        <begin position="62"/>
        <end position="71"/>
    </location>
</feature>
<feature type="chain" id="PRO_5026153408" evidence="2">
    <location>
        <begin position="24"/>
        <end position="100"/>
    </location>
</feature>
<dbReference type="Proteomes" id="UP000502297">
    <property type="component" value="Chromosome"/>
</dbReference>
<dbReference type="AlphaFoldDB" id="A0A6G8RSL1"/>
<keyword evidence="4" id="KW-1185">Reference proteome</keyword>
<feature type="signal peptide" evidence="2">
    <location>
        <begin position="1"/>
        <end position="23"/>
    </location>
</feature>
<evidence type="ECO:0000313" key="4">
    <source>
        <dbReference type="Proteomes" id="UP000502297"/>
    </source>
</evidence>
<feature type="compositionally biased region" description="Basic residues" evidence="1">
    <location>
        <begin position="91"/>
        <end position="100"/>
    </location>
</feature>
<evidence type="ECO:0000256" key="1">
    <source>
        <dbReference type="SAM" id="MobiDB-lite"/>
    </source>
</evidence>
<name>A0A6G8RSL1_9GAMM</name>
<protein>
    <submittedName>
        <fullName evidence="3">Uncharacterized protein</fullName>
    </submittedName>
</protein>
<organism evidence="3 4">
    <name type="scientific">Acinetobacter shaoyimingii</name>
    <dbReference type="NCBI Taxonomy" id="2715164"/>
    <lineage>
        <taxon>Bacteria</taxon>
        <taxon>Pseudomonadati</taxon>
        <taxon>Pseudomonadota</taxon>
        <taxon>Gammaproteobacteria</taxon>
        <taxon>Moraxellales</taxon>
        <taxon>Moraxellaceae</taxon>
        <taxon>Acinetobacter</taxon>
    </lineage>
</organism>
<reference evidence="3 4" key="1">
    <citation type="submission" date="2020-03" db="EMBL/GenBank/DDBJ databases">
        <authorList>
            <person name="Zhu W."/>
        </authorList>
    </citation>
    <scope>NUCLEOTIDE SEQUENCE [LARGE SCALE GENOMIC DNA]</scope>
    <source>
        <strain evidence="3 4">323-1</strain>
    </source>
</reference>
<sequence length="100" mass="11664">MKKLISGLLVGIIASTCAMTTMAAPSFAHDRHAQHQMDKKSVSHHQTHYKNDHRQAHSFYDRKHKPNHPKLNHSQNHNGFFKKNSHQDHNPKHRFIGQHH</sequence>
<accession>A0A6G8RSL1</accession>
<evidence type="ECO:0000256" key="2">
    <source>
        <dbReference type="SAM" id="SignalP"/>
    </source>
</evidence>
<dbReference type="EMBL" id="CP049801">
    <property type="protein sequence ID" value="QIO04810.1"/>
    <property type="molecule type" value="Genomic_DNA"/>
</dbReference>
<feature type="region of interest" description="Disordered" evidence="1">
    <location>
        <begin position="29"/>
        <end position="100"/>
    </location>
</feature>
<proteinExistence type="predicted"/>
<keyword evidence="2" id="KW-0732">Signal</keyword>
<evidence type="ECO:0000313" key="3">
    <source>
        <dbReference type="EMBL" id="QIO04810.1"/>
    </source>
</evidence>
<feature type="compositionally biased region" description="Basic and acidic residues" evidence="1">
    <location>
        <begin position="29"/>
        <end position="41"/>
    </location>
</feature>
<dbReference type="KEGG" id="asha:G8E00_01930"/>